<feature type="compositionally biased region" description="Basic and acidic residues" evidence="1">
    <location>
        <begin position="10"/>
        <end position="45"/>
    </location>
</feature>
<evidence type="ECO:0000313" key="3">
    <source>
        <dbReference type="Proteomes" id="UP001153269"/>
    </source>
</evidence>
<dbReference type="AlphaFoldDB" id="A0A9N7VRC6"/>
<feature type="compositionally biased region" description="Polar residues" evidence="1">
    <location>
        <begin position="60"/>
        <end position="71"/>
    </location>
</feature>
<name>A0A9N7VRC6_PLEPL</name>
<protein>
    <submittedName>
        <fullName evidence="2">Uncharacterized protein</fullName>
    </submittedName>
</protein>
<keyword evidence="3" id="KW-1185">Reference proteome</keyword>
<feature type="region of interest" description="Disordered" evidence="1">
    <location>
        <begin position="1"/>
        <end position="48"/>
    </location>
</feature>
<accession>A0A9N7VRC6</accession>
<gene>
    <name evidence="2" type="ORF">PLEPLA_LOCUS42089</name>
</gene>
<sequence>MACATSGREQGCKRREGGGGWQTRREKKDRDSDGECKNRGSEHNGRQGWNVAQALFFSPLHSTGELQSQAPGTDRKNKLTGTGVRREFTPSGGWAQPRRQGERRSDISSEENRCSFRSEGDS</sequence>
<feature type="compositionally biased region" description="Basic and acidic residues" evidence="1">
    <location>
        <begin position="99"/>
        <end position="122"/>
    </location>
</feature>
<evidence type="ECO:0000313" key="2">
    <source>
        <dbReference type="EMBL" id="CAB1454325.1"/>
    </source>
</evidence>
<proteinExistence type="predicted"/>
<evidence type="ECO:0000256" key="1">
    <source>
        <dbReference type="SAM" id="MobiDB-lite"/>
    </source>
</evidence>
<organism evidence="2 3">
    <name type="scientific">Pleuronectes platessa</name>
    <name type="common">European plaice</name>
    <dbReference type="NCBI Taxonomy" id="8262"/>
    <lineage>
        <taxon>Eukaryota</taxon>
        <taxon>Metazoa</taxon>
        <taxon>Chordata</taxon>
        <taxon>Craniata</taxon>
        <taxon>Vertebrata</taxon>
        <taxon>Euteleostomi</taxon>
        <taxon>Actinopterygii</taxon>
        <taxon>Neopterygii</taxon>
        <taxon>Teleostei</taxon>
        <taxon>Neoteleostei</taxon>
        <taxon>Acanthomorphata</taxon>
        <taxon>Carangaria</taxon>
        <taxon>Pleuronectiformes</taxon>
        <taxon>Pleuronectoidei</taxon>
        <taxon>Pleuronectidae</taxon>
        <taxon>Pleuronectes</taxon>
    </lineage>
</organism>
<feature type="region of interest" description="Disordered" evidence="1">
    <location>
        <begin position="60"/>
        <end position="122"/>
    </location>
</feature>
<reference evidence="2" key="1">
    <citation type="submission" date="2020-03" db="EMBL/GenBank/DDBJ databases">
        <authorList>
            <person name="Weist P."/>
        </authorList>
    </citation>
    <scope>NUCLEOTIDE SEQUENCE</scope>
</reference>
<comment type="caution">
    <text evidence="2">The sequence shown here is derived from an EMBL/GenBank/DDBJ whole genome shotgun (WGS) entry which is preliminary data.</text>
</comment>
<dbReference type="Proteomes" id="UP001153269">
    <property type="component" value="Unassembled WGS sequence"/>
</dbReference>
<dbReference type="EMBL" id="CADEAL010004207">
    <property type="protein sequence ID" value="CAB1454325.1"/>
    <property type="molecule type" value="Genomic_DNA"/>
</dbReference>